<dbReference type="OrthoDB" id="6143207at2759"/>
<dbReference type="AlphaFoldDB" id="A0A8S3V387"/>
<dbReference type="EMBL" id="CAJPWZ010002927">
    <property type="protein sequence ID" value="CAG2248222.1"/>
    <property type="molecule type" value="Genomic_DNA"/>
</dbReference>
<evidence type="ECO:0000313" key="2">
    <source>
        <dbReference type="Proteomes" id="UP000683360"/>
    </source>
</evidence>
<organism evidence="1 2">
    <name type="scientific">Mytilus edulis</name>
    <name type="common">Blue mussel</name>
    <dbReference type="NCBI Taxonomy" id="6550"/>
    <lineage>
        <taxon>Eukaryota</taxon>
        <taxon>Metazoa</taxon>
        <taxon>Spiralia</taxon>
        <taxon>Lophotrochozoa</taxon>
        <taxon>Mollusca</taxon>
        <taxon>Bivalvia</taxon>
        <taxon>Autobranchia</taxon>
        <taxon>Pteriomorphia</taxon>
        <taxon>Mytilida</taxon>
        <taxon>Mytiloidea</taxon>
        <taxon>Mytilidae</taxon>
        <taxon>Mytilinae</taxon>
        <taxon>Mytilus</taxon>
    </lineage>
</organism>
<keyword evidence="2" id="KW-1185">Reference proteome</keyword>
<protein>
    <submittedName>
        <fullName evidence="1">Uncharacterized protein</fullName>
    </submittedName>
</protein>
<proteinExistence type="predicted"/>
<dbReference type="Proteomes" id="UP000683360">
    <property type="component" value="Unassembled WGS sequence"/>
</dbReference>
<gene>
    <name evidence="1" type="ORF">MEDL_60104</name>
</gene>
<name>A0A8S3V387_MYTED</name>
<evidence type="ECO:0000313" key="1">
    <source>
        <dbReference type="EMBL" id="CAG2248222.1"/>
    </source>
</evidence>
<reference evidence="1" key="1">
    <citation type="submission" date="2021-03" db="EMBL/GenBank/DDBJ databases">
        <authorList>
            <person name="Bekaert M."/>
        </authorList>
    </citation>
    <scope>NUCLEOTIDE SEQUENCE</scope>
</reference>
<comment type="caution">
    <text evidence="1">The sequence shown here is derived from an EMBL/GenBank/DDBJ whole genome shotgun (WGS) entry which is preliminary data.</text>
</comment>
<accession>A0A8S3V387</accession>
<sequence length="251" mass="28646">MLEVLQNLKQEVYGKQINNPSCLIYCPWIGIRSMSSKTLADFERPPLCLYFIFLFMPILKQMNYHDVEMKVQVKFPKLYRLLHESEDTCISNGLFAKSPGAGKDVATHVTTGSQRDHSSQYISTCSSLCNAELFRSLKLNSGYKWCMKHIVEIDVGSLPDDVEIIDLRTRILRRKYEVTDKEINERFHKFADDHKEVLLVGTVPASCLKLKEFTGIVPDSDTSCSDQDDILSDNLEFNGYDFNSSNSDSDC</sequence>